<proteinExistence type="predicted"/>
<evidence type="ECO:0000313" key="1">
    <source>
        <dbReference type="EMBL" id="KAK7269265.1"/>
    </source>
</evidence>
<keyword evidence="2" id="KW-1185">Reference proteome</keyword>
<accession>A0AAN9F8H4</accession>
<dbReference type="EMBL" id="JAYWIO010000004">
    <property type="protein sequence ID" value="KAK7269265.1"/>
    <property type="molecule type" value="Genomic_DNA"/>
</dbReference>
<name>A0AAN9F8H4_CROPI</name>
<protein>
    <submittedName>
        <fullName evidence="1">Uncharacterized protein</fullName>
    </submittedName>
</protein>
<organism evidence="1 2">
    <name type="scientific">Crotalaria pallida</name>
    <name type="common">Smooth rattlebox</name>
    <name type="synonym">Crotalaria striata</name>
    <dbReference type="NCBI Taxonomy" id="3830"/>
    <lineage>
        <taxon>Eukaryota</taxon>
        <taxon>Viridiplantae</taxon>
        <taxon>Streptophyta</taxon>
        <taxon>Embryophyta</taxon>
        <taxon>Tracheophyta</taxon>
        <taxon>Spermatophyta</taxon>
        <taxon>Magnoliopsida</taxon>
        <taxon>eudicotyledons</taxon>
        <taxon>Gunneridae</taxon>
        <taxon>Pentapetalae</taxon>
        <taxon>rosids</taxon>
        <taxon>fabids</taxon>
        <taxon>Fabales</taxon>
        <taxon>Fabaceae</taxon>
        <taxon>Papilionoideae</taxon>
        <taxon>50 kb inversion clade</taxon>
        <taxon>genistoids sensu lato</taxon>
        <taxon>core genistoids</taxon>
        <taxon>Crotalarieae</taxon>
        <taxon>Crotalaria</taxon>
    </lineage>
</organism>
<reference evidence="1 2" key="1">
    <citation type="submission" date="2024-01" db="EMBL/GenBank/DDBJ databases">
        <title>The genomes of 5 underutilized Papilionoideae crops provide insights into root nodulation and disease resistanc.</title>
        <authorList>
            <person name="Yuan L."/>
        </authorList>
    </citation>
    <scope>NUCLEOTIDE SEQUENCE [LARGE SCALE GENOMIC DNA]</scope>
    <source>
        <strain evidence="1">ZHUSHIDOU_FW_LH</strain>
        <tissue evidence="1">Leaf</tissue>
    </source>
</reference>
<dbReference type="AlphaFoldDB" id="A0AAN9F8H4"/>
<sequence length="137" mass="15828">MVTSYSTKEVNKLFDLPPRNRHYTRLEDLIPLSLSLSSPYSIPFSFSCLSANIRRRHNTPNTTPPKLNPFFLSLQNKTTILSSSLYRKIPASITVTFLLLNLISNCFDHMMDNKVYCFHEMMSLIEGFVSKQTMSRE</sequence>
<evidence type="ECO:0000313" key="2">
    <source>
        <dbReference type="Proteomes" id="UP001372338"/>
    </source>
</evidence>
<dbReference type="Proteomes" id="UP001372338">
    <property type="component" value="Unassembled WGS sequence"/>
</dbReference>
<comment type="caution">
    <text evidence="1">The sequence shown here is derived from an EMBL/GenBank/DDBJ whole genome shotgun (WGS) entry which is preliminary data.</text>
</comment>
<gene>
    <name evidence="1" type="ORF">RIF29_21986</name>
</gene>